<feature type="region of interest" description="Disordered" evidence="4">
    <location>
        <begin position="28"/>
        <end position="102"/>
    </location>
</feature>
<evidence type="ECO:0008006" key="7">
    <source>
        <dbReference type="Google" id="ProtNLM"/>
    </source>
</evidence>
<evidence type="ECO:0000256" key="3">
    <source>
        <dbReference type="ARBA" id="ARBA00043970"/>
    </source>
</evidence>
<dbReference type="Pfam" id="PF10937">
    <property type="entry name" value="Kgd4-YMR31"/>
    <property type="match status" value="1"/>
</dbReference>
<dbReference type="OrthoDB" id="2116030at2759"/>
<comment type="similarity">
    <text evidence="3">Belongs to the alpha-ketoglutarate dehydrogenase component 4 family.</text>
</comment>
<organism evidence="5 6">
    <name type="scientific">Oidiodendron maius (strain Zn)</name>
    <dbReference type="NCBI Taxonomy" id="913774"/>
    <lineage>
        <taxon>Eukaryota</taxon>
        <taxon>Fungi</taxon>
        <taxon>Dikarya</taxon>
        <taxon>Ascomycota</taxon>
        <taxon>Pezizomycotina</taxon>
        <taxon>Leotiomycetes</taxon>
        <taxon>Leotiomycetes incertae sedis</taxon>
        <taxon>Myxotrichaceae</taxon>
        <taxon>Oidiodendron</taxon>
    </lineage>
</organism>
<dbReference type="GO" id="GO:0005739">
    <property type="term" value="C:mitochondrion"/>
    <property type="evidence" value="ECO:0007669"/>
    <property type="project" value="UniProtKB-SubCell"/>
</dbReference>
<sequence>MFATKALRASAAHAERTPMIKFLGKRTIPASVDHTPHAHPASPSHELPVDFKSADKPTSPTFSSYRQHAQQHGPLGRAKTGGVGEASGHSLGSVSPTRGEYFDRNELPARFRRTPLEMAEIDAIETGGATLVC</sequence>
<dbReference type="EMBL" id="KN832901">
    <property type="protein sequence ID" value="KIM93007.1"/>
    <property type="molecule type" value="Genomic_DNA"/>
</dbReference>
<proteinExistence type="inferred from homology"/>
<evidence type="ECO:0000313" key="5">
    <source>
        <dbReference type="EMBL" id="KIM93007.1"/>
    </source>
</evidence>
<accession>A0A0C3CTJ4</accession>
<dbReference type="Proteomes" id="UP000054321">
    <property type="component" value="Unassembled WGS sequence"/>
</dbReference>
<dbReference type="HOGENOM" id="CLU_129439_1_0_1"/>
<dbReference type="GO" id="GO:0004591">
    <property type="term" value="F:oxoglutarate dehydrogenase (succinyl-transferring) activity"/>
    <property type="evidence" value="ECO:0007669"/>
    <property type="project" value="TreeGrafter"/>
</dbReference>
<dbReference type="AlphaFoldDB" id="A0A0C3CTJ4"/>
<keyword evidence="6" id="KW-1185">Reference proteome</keyword>
<evidence type="ECO:0000256" key="4">
    <source>
        <dbReference type="SAM" id="MobiDB-lite"/>
    </source>
</evidence>
<reference evidence="6" key="2">
    <citation type="submission" date="2015-01" db="EMBL/GenBank/DDBJ databases">
        <title>Evolutionary Origins and Diversification of the Mycorrhizal Mutualists.</title>
        <authorList>
            <consortium name="DOE Joint Genome Institute"/>
            <consortium name="Mycorrhizal Genomics Consortium"/>
            <person name="Kohler A."/>
            <person name="Kuo A."/>
            <person name="Nagy L.G."/>
            <person name="Floudas D."/>
            <person name="Copeland A."/>
            <person name="Barry K.W."/>
            <person name="Cichocki N."/>
            <person name="Veneault-Fourrey C."/>
            <person name="LaButti K."/>
            <person name="Lindquist E.A."/>
            <person name="Lipzen A."/>
            <person name="Lundell T."/>
            <person name="Morin E."/>
            <person name="Murat C."/>
            <person name="Riley R."/>
            <person name="Ohm R."/>
            <person name="Sun H."/>
            <person name="Tunlid A."/>
            <person name="Henrissat B."/>
            <person name="Grigoriev I.V."/>
            <person name="Hibbett D.S."/>
            <person name="Martin F."/>
        </authorList>
    </citation>
    <scope>NUCLEOTIDE SEQUENCE [LARGE SCALE GENOMIC DNA]</scope>
    <source>
        <strain evidence="6">Zn</strain>
    </source>
</reference>
<evidence type="ECO:0000313" key="6">
    <source>
        <dbReference type="Proteomes" id="UP000054321"/>
    </source>
</evidence>
<name>A0A0C3CTJ4_OIDMZ</name>
<keyword evidence="2" id="KW-0496">Mitochondrion</keyword>
<comment type="subcellular location">
    <subcellularLocation>
        <location evidence="1">Mitochondrion</location>
    </subcellularLocation>
</comment>
<evidence type="ECO:0000256" key="1">
    <source>
        <dbReference type="ARBA" id="ARBA00004173"/>
    </source>
</evidence>
<feature type="compositionally biased region" description="Polar residues" evidence="4">
    <location>
        <begin position="56"/>
        <end position="70"/>
    </location>
</feature>
<reference evidence="5 6" key="1">
    <citation type="submission" date="2014-04" db="EMBL/GenBank/DDBJ databases">
        <authorList>
            <consortium name="DOE Joint Genome Institute"/>
            <person name="Kuo A."/>
            <person name="Martino E."/>
            <person name="Perotto S."/>
            <person name="Kohler A."/>
            <person name="Nagy L.G."/>
            <person name="Floudas D."/>
            <person name="Copeland A."/>
            <person name="Barry K.W."/>
            <person name="Cichocki N."/>
            <person name="Veneault-Fourrey C."/>
            <person name="LaButti K."/>
            <person name="Lindquist E.A."/>
            <person name="Lipzen A."/>
            <person name="Lundell T."/>
            <person name="Morin E."/>
            <person name="Murat C."/>
            <person name="Sun H."/>
            <person name="Tunlid A."/>
            <person name="Henrissat B."/>
            <person name="Grigoriev I.V."/>
            <person name="Hibbett D.S."/>
            <person name="Martin F."/>
            <person name="Nordberg H.P."/>
            <person name="Cantor M.N."/>
            <person name="Hua S.X."/>
        </authorList>
    </citation>
    <scope>NUCLEOTIDE SEQUENCE [LARGE SCALE GENOMIC DNA]</scope>
    <source>
        <strain evidence="5 6">Zn</strain>
    </source>
</reference>
<gene>
    <name evidence="5" type="ORF">OIDMADRAFT_106979</name>
</gene>
<protein>
    <recommendedName>
        <fullName evidence="7">Ribosomal protein YMR-31</fullName>
    </recommendedName>
</protein>
<dbReference type="InterPro" id="IPR020373">
    <property type="entry name" value="Kgd4/YMR-31"/>
</dbReference>
<dbReference type="GO" id="GO:0006103">
    <property type="term" value="P:2-oxoglutarate metabolic process"/>
    <property type="evidence" value="ECO:0007669"/>
    <property type="project" value="InterPro"/>
</dbReference>
<dbReference type="InParanoid" id="A0A0C3CTJ4"/>
<dbReference type="PANTHER" id="PTHR31601:SF2">
    <property type="entry name" value="ALPHA-KETOGLUTARATE DEHYDROGENASE COMPONENT 4"/>
    <property type="match status" value="1"/>
</dbReference>
<dbReference type="PANTHER" id="PTHR31601">
    <property type="entry name" value="28S RIBOSOMAL PROTEIN S36, MITOCHONDRIAL"/>
    <property type="match status" value="1"/>
</dbReference>
<evidence type="ECO:0000256" key="2">
    <source>
        <dbReference type="ARBA" id="ARBA00023128"/>
    </source>
</evidence>
<dbReference type="STRING" id="913774.A0A0C3CTJ4"/>